<evidence type="ECO:0000313" key="2">
    <source>
        <dbReference type="Proteomes" id="UP000231919"/>
    </source>
</evidence>
<gene>
    <name evidence="1" type="ORF">CH378_16085</name>
</gene>
<dbReference type="Pfam" id="PF13730">
    <property type="entry name" value="HTH_36"/>
    <property type="match status" value="1"/>
</dbReference>
<dbReference type="RefSeq" id="WP_100739006.1">
    <property type="nucleotide sequence ID" value="NZ_NPDO01000018.1"/>
</dbReference>
<accession>A0ABX4N6A8</accession>
<organism evidence="1 2">
    <name type="scientific">Leptospira kmetyi</name>
    <dbReference type="NCBI Taxonomy" id="408139"/>
    <lineage>
        <taxon>Bacteria</taxon>
        <taxon>Pseudomonadati</taxon>
        <taxon>Spirochaetota</taxon>
        <taxon>Spirochaetia</taxon>
        <taxon>Leptospirales</taxon>
        <taxon>Leptospiraceae</taxon>
        <taxon>Leptospira</taxon>
    </lineage>
</organism>
<evidence type="ECO:0008006" key="3">
    <source>
        <dbReference type="Google" id="ProtNLM"/>
    </source>
</evidence>
<reference evidence="1 2" key="1">
    <citation type="submission" date="2017-07" db="EMBL/GenBank/DDBJ databases">
        <title>Leptospira spp. isolated from tropical soils.</title>
        <authorList>
            <person name="Thibeaux R."/>
            <person name="Iraola G."/>
            <person name="Ferres I."/>
            <person name="Bierque E."/>
            <person name="Girault D."/>
            <person name="Soupe-Gilbert M.-E."/>
            <person name="Picardeau M."/>
            <person name="Goarant C."/>
        </authorList>
    </citation>
    <scope>NUCLEOTIDE SEQUENCE [LARGE SCALE GENOMIC DNA]</scope>
    <source>
        <strain evidence="1 2">JW2-C-B1</strain>
    </source>
</reference>
<keyword evidence="2" id="KW-1185">Reference proteome</keyword>
<sequence>MEEIHLRVPRAFLRDKRVKPKEKAIMMAVFGAMWSFSGRGDLCYASIGLGPDDEDNPKIGKATLCSRSSLSKNTVVKYKKRLKDLGWISPIREGRGKNDSITLFEFAQVVQPSQNPKNEDSKTSNIPIEVFQNPTTLGDDSSGVPQGDGMLVQDICTDSIESTDESDKFVSQNQPQVTPKLSLESLEKKFGKDILSKALDIASARGMKSNLKYVLGICRNLDTIEIKPEQTQSQKPTWDDFMNWSRERLTRSSMEILERTQIELNLNGLLVLTEMPESLKMIVFKYFTEECKNKIPVYFFKPSAERQNAA</sequence>
<proteinExistence type="predicted"/>
<name>A0ABX4N6A8_9LEPT</name>
<evidence type="ECO:0000313" key="1">
    <source>
        <dbReference type="EMBL" id="PJZ28720.1"/>
    </source>
</evidence>
<comment type="caution">
    <text evidence="1">The sequence shown here is derived from an EMBL/GenBank/DDBJ whole genome shotgun (WGS) entry which is preliminary data.</text>
</comment>
<protein>
    <recommendedName>
        <fullName evidence="3">Helix-turn-helix domain-containing protein</fullName>
    </recommendedName>
</protein>
<dbReference type="Proteomes" id="UP000231919">
    <property type="component" value="Unassembled WGS sequence"/>
</dbReference>
<dbReference type="EMBL" id="NPDP01000033">
    <property type="protein sequence ID" value="PJZ28720.1"/>
    <property type="molecule type" value="Genomic_DNA"/>
</dbReference>